<evidence type="ECO:0000313" key="1">
    <source>
        <dbReference type="EMBL" id="KAK4535439.1"/>
    </source>
</evidence>
<dbReference type="AlphaFoldDB" id="A0AAV9IT14"/>
<dbReference type="EMBL" id="JANCYW010000005">
    <property type="protein sequence ID" value="KAK4535439.1"/>
    <property type="molecule type" value="Genomic_DNA"/>
</dbReference>
<comment type="caution">
    <text evidence="1">The sequence shown here is derived from an EMBL/GenBank/DDBJ whole genome shotgun (WGS) entry which is preliminary data.</text>
</comment>
<evidence type="ECO:0000313" key="2">
    <source>
        <dbReference type="Proteomes" id="UP001301350"/>
    </source>
</evidence>
<reference evidence="1 2" key="1">
    <citation type="submission" date="2022-07" db="EMBL/GenBank/DDBJ databases">
        <title>Genome-wide signatures of adaptation to extreme environments.</title>
        <authorList>
            <person name="Cho C.H."/>
            <person name="Yoon H.S."/>
        </authorList>
    </citation>
    <scope>NUCLEOTIDE SEQUENCE [LARGE SCALE GENOMIC DNA]</scope>
    <source>
        <strain evidence="1 2">DBV 063 E5</strain>
    </source>
</reference>
<gene>
    <name evidence="1" type="ORF">CDCA_CDCA05G1464</name>
</gene>
<sequence length="125" mass="13615">MPASSDEEGGTEESVGQLMDALEKDILALREALHAVSGSGAVDNHQSERAVTQAYAACCSRLQQLNARLRASFTHEEWLRGVEEEAGRDEAAETDTDWAARRLALDAAWARMRAVATLTPSHPPR</sequence>
<organism evidence="1 2">
    <name type="scientific">Cyanidium caldarium</name>
    <name type="common">Red alga</name>
    <dbReference type="NCBI Taxonomy" id="2771"/>
    <lineage>
        <taxon>Eukaryota</taxon>
        <taxon>Rhodophyta</taxon>
        <taxon>Bangiophyceae</taxon>
        <taxon>Cyanidiales</taxon>
        <taxon>Cyanidiaceae</taxon>
        <taxon>Cyanidium</taxon>
    </lineage>
</organism>
<protein>
    <recommendedName>
        <fullName evidence="3">Mediator of RNA polymerase II transcription subunit 11</fullName>
    </recommendedName>
</protein>
<name>A0AAV9IT14_CYACA</name>
<proteinExistence type="predicted"/>
<evidence type="ECO:0008006" key="3">
    <source>
        <dbReference type="Google" id="ProtNLM"/>
    </source>
</evidence>
<accession>A0AAV9IT14</accession>
<dbReference type="Proteomes" id="UP001301350">
    <property type="component" value="Unassembled WGS sequence"/>
</dbReference>
<keyword evidence="2" id="KW-1185">Reference proteome</keyword>